<reference evidence="1" key="2">
    <citation type="submission" date="2023-02" db="EMBL/GenBank/DDBJ databases">
        <title>'Rhodoalgimonas zhirmunskyi' gen. nov., isolated from a red alga.</title>
        <authorList>
            <person name="Nedashkovskaya O.I."/>
            <person name="Otstavnykh N.Y."/>
            <person name="Bystritskaya E.P."/>
            <person name="Balabanova L.A."/>
            <person name="Isaeva M.P."/>
        </authorList>
    </citation>
    <scope>NUCLEOTIDE SEQUENCE</scope>
    <source>
        <strain evidence="1">KCTC 52189</strain>
    </source>
</reference>
<dbReference type="AlphaFoldDB" id="A0AAE3WCC8"/>
<sequence>MNYEMLTTCDTPLRAMSGLKGQMVTLMIGADTWIAPDPDGPWTKPPNRNPPDMEAFHKLLRDQLAANLGDDNCPGMVIQDGRSYLGYRYTSRTDPSPDQGGR</sequence>
<organism evidence="1 2">
    <name type="scientific">Marimonas arenosa</name>
    <dbReference type="NCBI Taxonomy" id="1795305"/>
    <lineage>
        <taxon>Bacteria</taxon>
        <taxon>Pseudomonadati</taxon>
        <taxon>Pseudomonadota</taxon>
        <taxon>Alphaproteobacteria</taxon>
        <taxon>Rhodobacterales</taxon>
        <taxon>Paracoccaceae</taxon>
        <taxon>Marimonas</taxon>
    </lineage>
</organism>
<dbReference type="Proteomes" id="UP001226762">
    <property type="component" value="Unassembled WGS sequence"/>
</dbReference>
<comment type="caution">
    <text evidence="1">The sequence shown here is derived from an EMBL/GenBank/DDBJ whole genome shotgun (WGS) entry which is preliminary data.</text>
</comment>
<dbReference type="RefSeq" id="WP_306735889.1">
    <property type="nucleotide sequence ID" value="NZ_JANHAX010000003.1"/>
</dbReference>
<dbReference type="EMBL" id="JANHAX010000003">
    <property type="protein sequence ID" value="MDQ2090616.1"/>
    <property type="molecule type" value="Genomic_DNA"/>
</dbReference>
<keyword evidence="2" id="KW-1185">Reference proteome</keyword>
<reference evidence="1" key="1">
    <citation type="submission" date="2022-07" db="EMBL/GenBank/DDBJ databases">
        <authorList>
            <person name="Otstavnykh N."/>
            <person name="Isaeva M."/>
            <person name="Bystritskaya E."/>
        </authorList>
    </citation>
    <scope>NUCLEOTIDE SEQUENCE</scope>
    <source>
        <strain evidence="1">KCTC 52189</strain>
    </source>
</reference>
<protein>
    <submittedName>
        <fullName evidence="1">Uncharacterized protein</fullName>
    </submittedName>
</protein>
<gene>
    <name evidence="1" type="ORF">NO357_11960</name>
</gene>
<proteinExistence type="predicted"/>
<accession>A0AAE3WCC8</accession>
<evidence type="ECO:0000313" key="2">
    <source>
        <dbReference type="Proteomes" id="UP001226762"/>
    </source>
</evidence>
<evidence type="ECO:0000313" key="1">
    <source>
        <dbReference type="EMBL" id="MDQ2090616.1"/>
    </source>
</evidence>
<name>A0AAE3WCC8_9RHOB</name>